<dbReference type="Pfam" id="PF10240">
    <property type="entry name" value="DUF2464"/>
    <property type="match status" value="1"/>
</dbReference>
<gene>
    <name evidence="1" type="ORF">GPM918_LOCUS43353</name>
    <name evidence="2" type="ORF">SRO942_LOCUS44824</name>
</gene>
<dbReference type="GO" id="GO:0042058">
    <property type="term" value="P:regulation of epidermal growth factor receptor signaling pathway"/>
    <property type="evidence" value="ECO:0007669"/>
    <property type="project" value="TreeGrafter"/>
</dbReference>
<keyword evidence="3" id="KW-1185">Reference proteome</keyword>
<dbReference type="PANTHER" id="PTHR31547:SF1">
    <property type="entry name" value="MULTIVESICULAR BODY SUBUNIT 12B"/>
    <property type="match status" value="1"/>
</dbReference>
<reference evidence="1" key="1">
    <citation type="submission" date="2021-02" db="EMBL/GenBank/DDBJ databases">
        <authorList>
            <person name="Nowell W R."/>
        </authorList>
    </citation>
    <scope>NUCLEOTIDE SEQUENCE</scope>
</reference>
<dbReference type="GO" id="GO:0000813">
    <property type="term" value="C:ESCRT I complex"/>
    <property type="evidence" value="ECO:0007669"/>
    <property type="project" value="InterPro"/>
</dbReference>
<dbReference type="GO" id="GO:0005770">
    <property type="term" value="C:late endosome"/>
    <property type="evidence" value="ECO:0007669"/>
    <property type="project" value="TreeGrafter"/>
</dbReference>
<name>A0A816C2P3_9BILA</name>
<accession>A0A816C2P3</accession>
<organism evidence="1 3">
    <name type="scientific">Didymodactylos carnosus</name>
    <dbReference type="NCBI Taxonomy" id="1234261"/>
    <lineage>
        <taxon>Eukaryota</taxon>
        <taxon>Metazoa</taxon>
        <taxon>Spiralia</taxon>
        <taxon>Gnathifera</taxon>
        <taxon>Rotifera</taxon>
        <taxon>Eurotatoria</taxon>
        <taxon>Bdelloidea</taxon>
        <taxon>Philodinida</taxon>
        <taxon>Philodinidae</taxon>
        <taxon>Didymodactylos</taxon>
    </lineage>
</organism>
<comment type="caution">
    <text evidence="1">The sequence shown here is derived from an EMBL/GenBank/DDBJ whole genome shotgun (WGS) entry which is preliminary data.</text>
</comment>
<evidence type="ECO:0000313" key="1">
    <source>
        <dbReference type="EMBL" id="CAF1615072.1"/>
    </source>
</evidence>
<dbReference type="EMBL" id="CAJOBC010105966">
    <property type="protein sequence ID" value="CAF4500697.1"/>
    <property type="molecule type" value="Genomic_DNA"/>
</dbReference>
<dbReference type="EMBL" id="CAJNOQ010039051">
    <property type="protein sequence ID" value="CAF1615072.1"/>
    <property type="molecule type" value="Genomic_DNA"/>
</dbReference>
<dbReference type="Proteomes" id="UP000663829">
    <property type="component" value="Unassembled WGS sequence"/>
</dbReference>
<dbReference type="GO" id="GO:0019075">
    <property type="term" value="P:virus maturation"/>
    <property type="evidence" value="ECO:0007669"/>
    <property type="project" value="TreeGrafter"/>
</dbReference>
<protein>
    <submittedName>
        <fullName evidence="1">Uncharacterized protein</fullName>
    </submittedName>
</protein>
<dbReference type="InterPro" id="IPR040297">
    <property type="entry name" value="MVB12B"/>
</dbReference>
<dbReference type="PANTHER" id="PTHR31547">
    <property type="entry name" value="MULTIVESICULAR BODY SUBUNIT 12B"/>
    <property type="match status" value="1"/>
</dbReference>
<dbReference type="InterPro" id="IPR018798">
    <property type="entry name" value="MVB12A/B"/>
</dbReference>
<dbReference type="GO" id="GO:0046755">
    <property type="term" value="P:viral budding"/>
    <property type="evidence" value="ECO:0007669"/>
    <property type="project" value="TreeGrafter"/>
</dbReference>
<evidence type="ECO:0000313" key="2">
    <source>
        <dbReference type="EMBL" id="CAF4500697.1"/>
    </source>
</evidence>
<proteinExistence type="predicted"/>
<dbReference type="Proteomes" id="UP000681722">
    <property type="component" value="Unassembled WGS sequence"/>
</dbReference>
<dbReference type="AlphaFoldDB" id="A0A816C2P3"/>
<evidence type="ECO:0000313" key="3">
    <source>
        <dbReference type="Proteomes" id="UP000663829"/>
    </source>
</evidence>
<sequence>MCQRTTNVSEKKYRALRILLKVTSWSQRFLYLAYDDQQRDANLMADSFGRKDRLLCITRNFPLGDNVALVLEHIELYKVVKRYEHYLCPPNYQSFSYTVDTREKGTTEHVIVVKMAARQAGMKSINDITFLYRTRRPQQSYTMIGEINGLIVCIKEDTVPPMRLSNPVYDEKMSKLLPSEKQLQDKELETGNSRMLLCLLLQNVGYQFFWSLKTDTFAPTSKEVVQAVEEALKINTTLRSLLIDTVSDIQQEVE</sequence>
<dbReference type="OrthoDB" id="6021306at2759"/>
<dbReference type="Gene3D" id="2.100.10.50">
    <property type="match status" value="1"/>
</dbReference>